<reference evidence="1" key="1">
    <citation type="journal article" date="2004" name="Nature">
        <title>Genome duplication in the teleost fish Tetraodon nigroviridis reveals the early vertebrate proto-karyotype.</title>
        <authorList>
            <person name="Jaillon O."/>
            <person name="Aury J.-M."/>
            <person name="Brunet F."/>
            <person name="Petit J.-L."/>
            <person name="Stange-Thomann N."/>
            <person name="Mauceli E."/>
            <person name="Bouneau L."/>
            <person name="Fischer C."/>
            <person name="Ozouf-Costaz C."/>
            <person name="Bernot A."/>
            <person name="Nicaud S."/>
            <person name="Jaffe D."/>
            <person name="Fisher S."/>
            <person name="Lutfalla G."/>
            <person name="Dossat C."/>
            <person name="Segurens B."/>
            <person name="Dasilva C."/>
            <person name="Salanoubat M."/>
            <person name="Levy M."/>
            <person name="Boudet N."/>
            <person name="Castellano S."/>
            <person name="Anthouard V."/>
            <person name="Jubin C."/>
            <person name="Castelli V."/>
            <person name="Katinka M."/>
            <person name="Vacherie B."/>
            <person name="Biemont C."/>
            <person name="Skalli Z."/>
            <person name="Cattolico L."/>
            <person name="Poulain J."/>
            <person name="De Berardinis V."/>
            <person name="Cruaud C."/>
            <person name="Duprat S."/>
            <person name="Brottier P."/>
            <person name="Coutanceau J.-P."/>
            <person name="Gouzy J."/>
            <person name="Parra G."/>
            <person name="Lardier G."/>
            <person name="Chapple C."/>
            <person name="McKernan K.J."/>
            <person name="McEwan P."/>
            <person name="Bosak S."/>
            <person name="Kellis M."/>
            <person name="Volff J.-N."/>
            <person name="Guigo R."/>
            <person name="Zody M.C."/>
            <person name="Mesirov J."/>
            <person name="Lindblad-Toh K."/>
            <person name="Birren B."/>
            <person name="Nusbaum C."/>
            <person name="Kahn D."/>
            <person name="Robinson-Rechavi M."/>
            <person name="Laudet V."/>
            <person name="Schachter V."/>
            <person name="Quetier F."/>
            <person name="Saurin W."/>
            <person name="Scarpelli C."/>
            <person name="Wincker P."/>
            <person name="Lander E.S."/>
            <person name="Weissenbach J."/>
            <person name="Roest Crollius H."/>
        </authorList>
    </citation>
    <scope>NUCLEOTIDE SEQUENCE [LARGE SCALE GENOMIC DNA]</scope>
</reference>
<dbReference type="OrthoDB" id="10025028at2759"/>
<evidence type="ECO:0000313" key="1">
    <source>
        <dbReference type="EMBL" id="CAG14383.1"/>
    </source>
</evidence>
<comment type="caution">
    <text evidence="1">The sequence shown here is derived from an EMBL/GenBank/DDBJ whole genome shotgun (WGS) entry which is preliminary data.</text>
</comment>
<protein>
    <submittedName>
        <fullName evidence="1">(spotted green pufferfish) hypothetical protein</fullName>
    </submittedName>
</protein>
<reference evidence="1" key="2">
    <citation type="submission" date="2004-02" db="EMBL/GenBank/DDBJ databases">
        <authorList>
            <consortium name="Genoscope"/>
            <consortium name="Whitehead Institute Centre for Genome Research"/>
        </authorList>
    </citation>
    <scope>NUCLEOTIDE SEQUENCE</scope>
</reference>
<sequence length="37" mass="4449">LKMLHSHYGGRMEEFCKPHCMSQYTVLYYGVRRKLSV</sequence>
<dbReference type="EMBL" id="CAAE01022274">
    <property type="protein sequence ID" value="CAG14383.1"/>
    <property type="molecule type" value="Genomic_DNA"/>
</dbReference>
<dbReference type="AlphaFoldDB" id="Q4RB50"/>
<dbReference type="KEGG" id="tng:GSTEN00036494G001"/>
<feature type="non-terminal residue" evidence="1">
    <location>
        <position position="1"/>
    </location>
</feature>
<name>Q4RB50_TETNG</name>
<accession>Q4RB50</accession>
<gene>
    <name evidence="1" type="ORF">GSTENG00036494001</name>
</gene>
<proteinExistence type="predicted"/>
<organism evidence="1">
    <name type="scientific">Tetraodon nigroviridis</name>
    <name type="common">Spotted green pufferfish</name>
    <name type="synonym">Chelonodon nigroviridis</name>
    <dbReference type="NCBI Taxonomy" id="99883"/>
    <lineage>
        <taxon>Eukaryota</taxon>
        <taxon>Metazoa</taxon>
        <taxon>Chordata</taxon>
        <taxon>Craniata</taxon>
        <taxon>Vertebrata</taxon>
        <taxon>Euteleostomi</taxon>
        <taxon>Actinopterygii</taxon>
        <taxon>Neopterygii</taxon>
        <taxon>Teleostei</taxon>
        <taxon>Neoteleostei</taxon>
        <taxon>Acanthomorphata</taxon>
        <taxon>Eupercaria</taxon>
        <taxon>Tetraodontiformes</taxon>
        <taxon>Tetradontoidea</taxon>
        <taxon>Tetraodontidae</taxon>
        <taxon>Tetraodon</taxon>
    </lineage>
</organism>